<dbReference type="EMBL" id="BPQB01000029">
    <property type="protein sequence ID" value="GJE92881.1"/>
    <property type="molecule type" value="Genomic_DNA"/>
</dbReference>
<dbReference type="AlphaFoldDB" id="A0A9P3GDP2"/>
<evidence type="ECO:0000313" key="1">
    <source>
        <dbReference type="EMBL" id="GJE92881.1"/>
    </source>
</evidence>
<reference evidence="1 2" key="1">
    <citation type="submission" date="2021-08" db="EMBL/GenBank/DDBJ databases">
        <title>Draft Genome Sequence of Phanerochaete sordida strain YK-624.</title>
        <authorList>
            <person name="Mori T."/>
            <person name="Dohra H."/>
            <person name="Suzuki T."/>
            <person name="Kawagishi H."/>
            <person name="Hirai H."/>
        </authorList>
    </citation>
    <scope>NUCLEOTIDE SEQUENCE [LARGE SCALE GENOMIC DNA]</scope>
    <source>
        <strain evidence="1 2">YK-624</strain>
    </source>
</reference>
<proteinExistence type="predicted"/>
<protein>
    <submittedName>
        <fullName evidence="1">Uncharacterized protein</fullName>
    </submittedName>
</protein>
<dbReference type="Proteomes" id="UP000703269">
    <property type="component" value="Unassembled WGS sequence"/>
</dbReference>
<name>A0A9P3GDP2_9APHY</name>
<evidence type="ECO:0000313" key="2">
    <source>
        <dbReference type="Proteomes" id="UP000703269"/>
    </source>
</evidence>
<keyword evidence="2" id="KW-1185">Reference proteome</keyword>
<comment type="caution">
    <text evidence="1">The sequence shown here is derived from an EMBL/GenBank/DDBJ whole genome shotgun (WGS) entry which is preliminary data.</text>
</comment>
<sequence length="413" mass="45106">MGRIRAFSLLEPSTGQALWLPAASPPGTLRPSTADFISVSSAFAVSLYGPQLTHLRCINVHFPPKELLAVLRSTPALIDLQLTDIFELGTLEDVFDQDLNEEIVSLPALQCLALTSYSRAGLLSVAFLEHIRVPPSATTFLAYSYDDHCSPEELPDLDELFRRIVDARSYNNTPFRACRIIESPQQSDSVLQGEQDDFGYPHHLLFALWPTAHGLEDLGDPDVLPDETLAPGKLSIMFKGPCSWSLPSLFHAALATPLLSHVSALMLHGAALPLDTWQHFASCANVAQLGLSPHGLAYSFVSALADPAHAPFPALETVALQAIYWSRGLLESDYDDAPFSERCHDALAARLAQGIPLRTVIITSTEELPEARIEQMEADGLVETAVPVVYGAEDLDLAEEEDEEEGAYFFSLD</sequence>
<accession>A0A9P3GDP2</accession>
<gene>
    <name evidence="1" type="ORF">PsYK624_090390</name>
</gene>
<organism evidence="1 2">
    <name type="scientific">Phanerochaete sordida</name>
    <dbReference type="NCBI Taxonomy" id="48140"/>
    <lineage>
        <taxon>Eukaryota</taxon>
        <taxon>Fungi</taxon>
        <taxon>Dikarya</taxon>
        <taxon>Basidiomycota</taxon>
        <taxon>Agaricomycotina</taxon>
        <taxon>Agaricomycetes</taxon>
        <taxon>Polyporales</taxon>
        <taxon>Phanerochaetaceae</taxon>
        <taxon>Phanerochaete</taxon>
    </lineage>
</organism>